<evidence type="ECO:0000313" key="3">
    <source>
        <dbReference type="EMBL" id="TYK31532.1"/>
    </source>
</evidence>
<dbReference type="Proteomes" id="UP000321947">
    <property type="component" value="Unassembled WGS sequence"/>
</dbReference>
<reference evidence="4 5" key="1">
    <citation type="submission" date="2019-08" db="EMBL/GenBank/DDBJ databases">
        <title>Draft genome sequences of two oriental melons (Cucumis melo L. var makuwa).</title>
        <authorList>
            <person name="Kwon S.-Y."/>
        </authorList>
    </citation>
    <scope>NUCLEOTIDE SEQUENCE [LARGE SCALE GENOMIC DNA]</scope>
    <source>
        <strain evidence="5">cv. Chang Bougi</strain>
        <strain evidence="4">cv. SW 3</strain>
        <tissue evidence="2">Leaf</tissue>
    </source>
</reference>
<feature type="region of interest" description="Disordered" evidence="1">
    <location>
        <begin position="52"/>
        <end position="114"/>
    </location>
</feature>
<dbReference type="PANTHER" id="PTHR46250:SF18">
    <property type="entry name" value="MYB_SANT-LIKE DOMAIN-CONTAINING PROTEIN"/>
    <property type="match status" value="1"/>
</dbReference>
<gene>
    <name evidence="3" type="ORF">E5676_scaffold172G00100</name>
    <name evidence="2" type="ORF">E6C27_scaffold109G00100</name>
</gene>
<evidence type="ECO:0000313" key="2">
    <source>
        <dbReference type="EMBL" id="KAA0038163.1"/>
    </source>
</evidence>
<protein>
    <submittedName>
        <fullName evidence="2">Retrotransposon protein</fullName>
    </submittedName>
</protein>
<feature type="compositionally biased region" description="Acidic residues" evidence="1">
    <location>
        <begin position="68"/>
        <end position="78"/>
    </location>
</feature>
<comment type="caution">
    <text evidence="2">The sequence shown here is derived from an EMBL/GenBank/DDBJ whole genome shotgun (WGS) entry which is preliminary data.</text>
</comment>
<sequence>MRNESALRQRNLCSITGLRHPNARDLLNKLFPYFYDLEIVFGRDRATGGRCKTPVEMGLQTTRNTEKDDMDINLEDFDIPNPHGLEPLSGEDMLSTPTSMTHDAESSRLSKKRRSYSRDLMDTFRASI</sequence>
<organism evidence="2 4">
    <name type="scientific">Cucumis melo var. makuwa</name>
    <name type="common">Oriental melon</name>
    <dbReference type="NCBI Taxonomy" id="1194695"/>
    <lineage>
        <taxon>Eukaryota</taxon>
        <taxon>Viridiplantae</taxon>
        <taxon>Streptophyta</taxon>
        <taxon>Embryophyta</taxon>
        <taxon>Tracheophyta</taxon>
        <taxon>Spermatophyta</taxon>
        <taxon>Magnoliopsida</taxon>
        <taxon>eudicotyledons</taxon>
        <taxon>Gunneridae</taxon>
        <taxon>Pentapetalae</taxon>
        <taxon>rosids</taxon>
        <taxon>fabids</taxon>
        <taxon>Cucurbitales</taxon>
        <taxon>Cucurbitaceae</taxon>
        <taxon>Benincaseae</taxon>
        <taxon>Cucumis</taxon>
    </lineage>
</organism>
<dbReference type="EMBL" id="SSTE01018749">
    <property type="protein sequence ID" value="KAA0038163.1"/>
    <property type="molecule type" value="Genomic_DNA"/>
</dbReference>
<dbReference type="OrthoDB" id="618098at2759"/>
<proteinExistence type="predicted"/>
<evidence type="ECO:0000313" key="5">
    <source>
        <dbReference type="Proteomes" id="UP000321947"/>
    </source>
</evidence>
<dbReference type="EMBL" id="SSTD01000132">
    <property type="protein sequence ID" value="TYK31532.1"/>
    <property type="molecule type" value="Genomic_DNA"/>
</dbReference>
<dbReference type="AlphaFoldDB" id="A0A5A7T590"/>
<dbReference type="Proteomes" id="UP000321393">
    <property type="component" value="Unassembled WGS sequence"/>
</dbReference>
<dbReference type="PANTHER" id="PTHR46250">
    <property type="entry name" value="MYB/SANT-LIKE DNA-BINDING DOMAIN PROTEIN-RELATED"/>
    <property type="match status" value="1"/>
</dbReference>
<evidence type="ECO:0000313" key="4">
    <source>
        <dbReference type="Proteomes" id="UP000321393"/>
    </source>
</evidence>
<name>A0A5A7T590_CUCMM</name>
<evidence type="ECO:0000256" key="1">
    <source>
        <dbReference type="SAM" id="MobiDB-lite"/>
    </source>
</evidence>
<accession>A0A5A7T590</accession>